<protein>
    <recommendedName>
        <fullName evidence="3">Alpha/beta hydrolase</fullName>
    </recommendedName>
</protein>
<gene>
    <name evidence="1" type="ORF">C0V70_05405</name>
</gene>
<evidence type="ECO:0000313" key="2">
    <source>
        <dbReference type="Proteomes" id="UP000235584"/>
    </source>
</evidence>
<evidence type="ECO:0008006" key="3">
    <source>
        <dbReference type="Google" id="ProtNLM"/>
    </source>
</evidence>
<dbReference type="InterPro" id="IPR029058">
    <property type="entry name" value="AB_hydrolase_fold"/>
</dbReference>
<dbReference type="Gene3D" id="3.40.50.1820">
    <property type="entry name" value="alpha/beta hydrolase"/>
    <property type="match status" value="1"/>
</dbReference>
<proteinExistence type="predicted"/>
<name>A0A2K9NPX8_BACTC</name>
<dbReference type="SUPFAM" id="SSF53474">
    <property type="entry name" value="alpha/beta-Hydrolases"/>
    <property type="match status" value="1"/>
</dbReference>
<keyword evidence="2" id="KW-1185">Reference proteome</keyword>
<dbReference type="EMBL" id="CP025704">
    <property type="protein sequence ID" value="AUN97557.1"/>
    <property type="molecule type" value="Genomic_DNA"/>
</dbReference>
<accession>A0A2K9NPX8</accession>
<dbReference type="KEGG" id="bsto:C0V70_05405"/>
<dbReference type="AlphaFoldDB" id="A0A2K9NPX8"/>
<sequence length="306" mass="34728">MGLLFLVLNFAWASDLSPVYFSKFKESSFSAAEIKELKKFKVLLVPGVLAESFDSQSGNQIKVGFIFEDAFHEQKVLLTKEKIDFSFVAIDTESPVEVNALTIISEIEKSQKPVLIYSHSKGGLDTLEALRLRPELVSKVHGWVSVQSPFWGSEVASLMYDNDFLRQTGKSLFEWMGGSAKGMEALTIKERSRYMDSADVRSVIKSLDKKLLNYASYKPNAFGVDTPLEIFRNITQDLTGNNDGVVSLKSAMMKEHGLNVNYVVEKNVDHLMTMTKYRPDKLDFLQKYRAKYDQQRNTMTLLKMIL</sequence>
<dbReference type="Proteomes" id="UP000235584">
    <property type="component" value="Chromosome"/>
</dbReference>
<reference evidence="1 2" key="1">
    <citation type="submission" date="2018-01" db="EMBL/GenBank/DDBJ databases">
        <title>Complete genome sequence of Bacteriovorax stolpii DSM12778.</title>
        <authorList>
            <person name="Tang B."/>
            <person name="Chang J."/>
        </authorList>
    </citation>
    <scope>NUCLEOTIDE SEQUENCE [LARGE SCALE GENOMIC DNA]</scope>
    <source>
        <strain evidence="1 2">DSM 12778</strain>
    </source>
</reference>
<organism evidence="1 2">
    <name type="scientific">Bacteriovorax stolpii</name>
    <name type="common">Bdellovibrio stolpii</name>
    <dbReference type="NCBI Taxonomy" id="960"/>
    <lineage>
        <taxon>Bacteria</taxon>
        <taxon>Pseudomonadati</taxon>
        <taxon>Bdellovibrionota</taxon>
        <taxon>Bacteriovoracia</taxon>
        <taxon>Bacteriovoracales</taxon>
        <taxon>Bacteriovoracaceae</taxon>
        <taxon>Bacteriovorax</taxon>
    </lineage>
</organism>
<evidence type="ECO:0000313" key="1">
    <source>
        <dbReference type="EMBL" id="AUN97557.1"/>
    </source>
</evidence>